<organism evidence="2 3">
    <name type="scientific">Mycetocola miduiensis</name>
    <dbReference type="NCBI Taxonomy" id="995034"/>
    <lineage>
        <taxon>Bacteria</taxon>
        <taxon>Bacillati</taxon>
        <taxon>Actinomycetota</taxon>
        <taxon>Actinomycetes</taxon>
        <taxon>Micrococcales</taxon>
        <taxon>Microbacteriaceae</taxon>
        <taxon>Mycetocola</taxon>
    </lineage>
</organism>
<proteinExistence type="predicted"/>
<reference evidence="3" key="1">
    <citation type="submission" date="2016-10" db="EMBL/GenBank/DDBJ databases">
        <authorList>
            <person name="Varghese N."/>
            <person name="Submissions S."/>
        </authorList>
    </citation>
    <scope>NUCLEOTIDE SEQUENCE [LARGE SCALE GENOMIC DNA]</scope>
    <source>
        <strain evidence="3">CGMCC 1.11101</strain>
    </source>
</reference>
<dbReference type="STRING" id="995034.SAMN05216219_2565"/>
<name>A0A1I5CTW7_9MICO</name>
<accession>A0A1I5CTW7</accession>
<feature type="compositionally biased region" description="Low complexity" evidence="1">
    <location>
        <begin position="144"/>
        <end position="156"/>
    </location>
</feature>
<evidence type="ECO:0000313" key="3">
    <source>
        <dbReference type="Proteomes" id="UP000198867"/>
    </source>
</evidence>
<evidence type="ECO:0000313" key="2">
    <source>
        <dbReference type="EMBL" id="SFN90384.1"/>
    </source>
</evidence>
<sequence length="331" mass="34772">MDADTQPVASTPVASTPWYLKGKTLLITAGALAAALLGVINLWDRVFPADPGDVARVESVVLTKLTSLGDFTSADLGKDLHLEPAPEGAGAPRMVADLGAWGRNSAVTPSAPPSDPAHPAATDTPAPTPTDTPTPGPETPTVPPTSDTPTPTFTESPLERLVRQRPTLEYIQAVGDQPVLSDYEDGVADRMPGVAFNLTVDAEAEGNEGKQVPPEELATILAEAFAEVEAIEDPTGLDPLGWTVAVRLNLEGVKGVPVLLTWSLDGVDVPENWKADKLAYRVIASTPHDAGSVELWIPDLSVPGTYNVNVKLVFESNGETADIATLTLPED</sequence>
<dbReference type="Proteomes" id="UP000198867">
    <property type="component" value="Unassembled WGS sequence"/>
</dbReference>
<dbReference type="AlphaFoldDB" id="A0A1I5CTW7"/>
<evidence type="ECO:0000256" key="1">
    <source>
        <dbReference type="SAM" id="MobiDB-lite"/>
    </source>
</evidence>
<gene>
    <name evidence="2" type="ORF">SAMN05216219_2565</name>
</gene>
<keyword evidence="3" id="KW-1185">Reference proteome</keyword>
<protein>
    <submittedName>
        <fullName evidence="2">Uncharacterized protein</fullName>
    </submittedName>
</protein>
<dbReference type="EMBL" id="FOVM01000007">
    <property type="protein sequence ID" value="SFN90384.1"/>
    <property type="molecule type" value="Genomic_DNA"/>
</dbReference>
<dbReference type="RefSeq" id="WP_090712015.1">
    <property type="nucleotide sequence ID" value="NZ_FOVM01000007.1"/>
</dbReference>
<feature type="compositionally biased region" description="Pro residues" evidence="1">
    <location>
        <begin position="126"/>
        <end position="143"/>
    </location>
</feature>
<feature type="region of interest" description="Disordered" evidence="1">
    <location>
        <begin position="103"/>
        <end position="160"/>
    </location>
</feature>